<feature type="region of interest" description="Disordered" evidence="1">
    <location>
        <begin position="1"/>
        <end position="71"/>
    </location>
</feature>
<dbReference type="EMBL" id="MBFS01000932">
    <property type="protein sequence ID" value="PVV01627.1"/>
    <property type="molecule type" value="Genomic_DNA"/>
</dbReference>
<dbReference type="OrthoDB" id="376826at2759"/>
<dbReference type="STRING" id="133381.A0A2T9ZAQ5"/>
<evidence type="ECO:0000313" key="2">
    <source>
        <dbReference type="EMBL" id="PVV01627.1"/>
    </source>
</evidence>
<feature type="compositionally biased region" description="Polar residues" evidence="1">
    <location>
        <begin position="53"/>
        <end position="66"/>
    </location>
</feature>
<feature type="region of interest" description="Disordered" evidence="1">
    <location>
        <begin position="243"/>
        <end position="284"/>
    </location>
</feature>
<name>A0A2T9ZAQ5_9FUNG</name>
<evidence type="ECO:0000256" key="1">
    <source>
        <dbReference type="SAM" id="MobiDB-lite"/>
    </source>
</evidence>
<feature type="region of interest" description="Disordered" evidence="1">
    <location>
        <begin position="89"/>
        <end position="110"/>
    </location>
</feature>
<feature type="compositionally biased region" description="Basic and acidic residues" evidence="1">
    <location>
        <begin position="249"/>
        <end position="265"/>
    </location>
</feature>
<comment type="caution">
    <text evidence="2">The sequence shown here is derived from an EMBL/GenBank/DDBJ whole genome shotgun (WGS) entry which is preliminary data.</text>
</comment>
<reference evidence="2 3" key="1">
    <citation type="journal article" date="2018" name="MBio">
        <title>Comparative Genomics Reveals the Core Gene Toolbox for the Fungus-Insect Symbiosis.</title>
        <authorList>
            <person name="Wang Y."/>
            <person name="Stata M."/>
            <person name="Wang W."/>
            <person name="Stajich J.E."/>
            <person name="White M.M."/>
            <person name="Moncalvo J.M."/>
        </authorList>
    </citation>
    <scope>NUCLEOTIDE SEQUENCE [LARGE SCALE GENOMIC DNA]</scope>
    <source>
        <strain evidence="2 3">SC-DP-2</strain>
    </source>
</reference>
<gene>
    <name evidence="2" type="ORF">BB560_003945</name>
</gene>
<keyword evidence="3" id="KW-1185">Reference proteome</keyword>
<feature type="compositionally biased region" description="Basic and acidic residues" evidence="1">
    <location>
        <begin position="38"/>
        <end position="51"/>
    </location>
</feature>
<accession>A0A2T9ZAQ5</accession>
<evidence type="ECO:0000313" key="3">
    <source>
        <dbReference type="Proteomes" id="UP000245609"/>
    </source>
</evidence>
<feature type="compositionally biased region" description="Polar residues" evidence="1">
    <location>
        <begin position="269"/>
        <end position="284"/>
    </location>
</feature>
<feature type="compositionally biased region" description="Basic residues" evidence="1">
    <location>
        <begin position="27"/>
        <end position="37"/>
    </location>
</feature>
<sequence>MLTSSPIVSSSKTSAPLTSNINNISSKSRKNSRKKSPKRDSSPKNSKDKPRQQHTSNKMIKNSNIPPHQEIGEPLAENFSVASNTDITNKDQTLSGHQSAITNPAQPSFVNHSKVSKQSSADAAVTQKNGSNSSQAPSESFFGMLYEIPVINSTVTSIKRVIPETRLTSMVSSMATKISLIADSNIPSNGAIRKSLSALDNQACQSLKNMENKYPIIKKPTDELIENVKNSVTDIEKMYNPIHSFGQKGQKDNQDSSQKPEEANKRNPKPTSAEPSPDQGSSEPKNGFISFIFSNVVYPIISASKSAAVGAYHGVQKDGFKKYSAEQVSKSKIAAREYLVSAKAKATEKVHSETSYASNKMLEIKTILSNKINQITDALTSALHSIRVRATVTPYNPISPLKFSETTKKLRDSVNPYFISFKSSAFDKFVLVNDQYSIVSRAQGLNTRYESFLPPFIHSYFSQKLASLDSAISKKEK</sequence>
<feature type="compositionally biased region" description="Low complexity" evidence="1">
    <location>
        <begin position="1"/>
        <end position="26"/>
    </location>
</feature>
<protein>
    <submittedName>
        <fullName evidence="2">Uncharacterized protein</fullName>
    </submittedName>
</protein>
<proteinExistence type="predicted"/>
<dbReference type="Proteomes" id="UP000245609">
    <property type="component" value="Unassembled WGS sequence"/>
</dbReference>
<organism evidence="2 3">
    <name type="scientific">Smittium megazygosporum</name>
    <dbReference type="NCBI Taxonomy" id="133381"/>
    <lineage>
        <taxon>Eukaryota</taxon>
        <taxon>Fungi</taxon>
        <taxon>Fungi incertae sedis</taxon>
        <taxon>Zoopagomycota</taxon>
        <taxon>Kickxellomycotina</taxon>
        <taxon>Harpellomycetes</taxon>
        <taxon>Harpellales</taxon>
        <taxon>Legeriomycetaceae</taxon>
        <taxon>Smittium</taxon>
    </lineage>
</organism>
<dbReference type="AlphaFoldDB" id="A0A2T9ZAQ5"/>